<dbReference type="RefSeq" id="XP_001269367.1">
    <property type="nucleotide sequence ID" value="XM_001269366.1"/>
</dbReference>
<feature type="compositionally biased region" description="Acidic residues" evidence="1">
    <location>
        <begin position="264"/>
        <end position="275"/>
    </location>
</feature>
<dbReference type="OrthoDB" id="5288828at2759"/>
<dbReference type="KEGG" id="act:ACLA_026580"/>
<proteinExistence type="predicted"/>
<dbReference type="Proteomes" id="UP000006701">
    <property type="component" value="Unassembled WGS sequence"/>
</dbReference>
<evidence type="ECO:0000256" key="1">
    <source>
        <dbReference type="SAM" id="MobiDB-lite"/>
    </source>
</evidence>
<dbReference type="PANTHER" id="PTHR38113">
    <property type="match status" value="1"/>
</dbReference>
<dbReference type="HOGENOM" id="CLU_012591_0_0_1"/>
<dbReference type="OMA" id="YHAWDRA"/>
<dbReference type="eggNOG" id="ENOG502SQ7Q">
    <property type="taxonomic scope" value="Eukaryota"/>
</dbReference>
<organism evidence="3 4">
    <name type="scientific">Aspergillus clavatus (strain ATCC 1007 / CBS 513.65 / DSM 816 / NCTC 3887 / NRRL 1 / QM 1276 / 107)</name>
    <dbReference type="NCBI Taxonomy" id="344612"/>
    <lineage>
        <taxon>Eukaryota</taxon>
        <taxon>Fungi</taxon>
        <taxon>Dikarya</taxon>
        <taxon>Ascomycota</taxon>
        <taxon>Pezizomycotina</taxon>
        <taxon>Eurotiomycetes</taxon>
        <taxon>Eurotiomycetidae</taxon>
        <taxon>Eurotiales</taxon>
        <taxon>Aspergillaceae</taxon>
        <taxon>Aspergillus</taxon>
        <taxon>Aspergillus subgen. Fumigati</taxon>
    </lineage>
</organism>
<evidence type="ECO:0000313" key="3">
    <source>
        <dbReference type="EMBL" id="EAW07941.1"/>
    </source>
</evidence>
<name>A1CQM0_ASPCL</name>
<accession>A1CQM0</accession>
<dbReference type="EMBL" id="DS027059">
    <property type="protein sequence ID" value="EAW07941.1"/>
    <property type="molecule type" value="Genomic_DNA"/>
</dbReference>
<gene>
    <name evidence="3" type="ORF">ACLA_026580</name>
</gene>
<protein>
    <recommendedName>
        <fullName evidence="2">DUF2293 domain-containing protein</fullName>
    </recommendedName>
</protein>
<dbReference type="VEuPathDB" id="FungiDB:ACLA_026580"/>
<dbReference type="AlphaFoldDB" id="A1CQM0"/>
<feature type="region of interest" description="Disordered" evidence="1">
    <location>
        <begin position="264"/>
        <end position="288"/>
    </location>
</feature>
<feature type="region of interest" description="Disordered" evidence="1">
    <location>
        <begin position="761"/>
        <end position="781"/>
    </location>
</feature>
<evidence type="ECO:0000259" key="2">
    <source>
        <dbReference type="Pfam" id="PF10056"/>
    </source>
</evidence>
<dbReference type="InterPro" id="IPR018744">
    <property type="entry name" value="DUF2293"/>
</dbReference>
<feature type="region of interest" description="Disordered" evidence="1">
    <location>
        <begin position="376"/>
        <end position="413"/>
    </location>
</feature>
<dbReference type="PANTHER" id="PTHR38113:SF1">
    <property type="entry name" value="DUF2293 DOMAIN-CONTAINING PROTEIN"/>
    <property type="match status" value="1"/>
</dbReference>
<feature type="domain" description="DUF2293" evidence="2">
    <location>
        <begin position="160"/>
        <end position="242"/>
    </location>
</feature>
<dbReference type="Pfam" id="PF10056">
    <property type="entry name" value="DUF2293"/>
    <property type="match status" value="1"/>
</dbReference>
<reference evidence="3 4" key="1">
    <citation type="journal article" date="2008" name="PLoS Genet.">
        <title>Genomic islands in the pathogenic filamentous fungus Aspergillus fumigatus.</title>
        <authorList>
            <person name="Fedorova N.D."/>
            <person name="Khaldi N."/>
            <person name="Joardar V.S."/>
            <person name="Maiti R."/>
            <person name="Amedeo P."/>
            <person name="Anderson M.J."/>
            <person name="Crabtree J."/>
            <person name="Silva J.C."/>
            <person name="Badger J.H."/>
            <person name="Albarraq A."/>
            <person name="Angiuoli S."/>
            <person name="Bussey H."/>
            <person name="Bowyer P."/>
            <person name="Cotty P.J."/>
            <person name="Dyer P.S."/>
            <person name="Egan A."/>
            <person name="Galens K."/>
            <person name="Fraser-Liggett C.M."/>
            <person name="Haas B.J."/>
            <person name="Inman J.M."/>
            <person name="Kent R."/>
            <person name="Lemieux S."/>
            <person name="Malavazi I."/>
            <person name="Orvis J."/>
            <person name="Roemer T."/>
            <person name="Ronning C.M."/>
            <person name="Sundaram J.P."/>
            <person name="Sutton G."/>
            <person name="Turner G."/>
            <person name="Venter J.C."/>
            <person name="White O.R."/>
            <person name="Whitty B.R."/>
            <person name="Youngman P."/>
            <person name="Wolfe K.H."/>
            <person name="Goldman G.H."/>
            <person name="Wortman J.R."/>
            <person name="Jiang B."/>
            <person name="Denning D.W."/>
            <person name="Nierman W.C."/>
        </authorList>
    </citation>
    <scope>NUCLEOTIDE SEQUENCE [LARGE SCALE GENOMIC DNA]</scope>
    <source>
        <strain evidence="4">ATCC 1007 / CBS 513.65 / DSM 816 / NCTC 3887 / NRRL 1</strain>
    </source>
</reference>
<sequence>MVRVFRRPASALERHAPGRVAKRAARKHRVILESVTREKKKLRSVISFEAKAPPGYTFIPAGNPQLTSACKELCRKDGQKVYAVTTTPHMHTHNLSQHVHRIGYHFPSAVVATVCMDLGLHLTAAGNVMPAHINATASKLKRANSEVSQITINTEARDVLRDLFPNIPDNDLNQIIKTAFQKGQRKVGTAAELPLARRAQLAVVAHIRHIYTDYDRLLKTTSFHEARSLVEEPTLAKLVEWRGDDENGKTVLEDIFREVIVISDDDDDDDSDTEEGGPLHSTNRDRSVEVISSHPRVEELQARPVNYAHSRMREAQLDISDDEAPPGFRFIPEVPKKSRVDRRGFSRYHAWDRAINRYRNGAGQRRLYNDFTGQRESSFAVPQPAQESIRANPPDRVLPSIETPPSPEDTRRPIDGHLDQFTRRMTGGFTPGSVTPYHLAPQDSLHQEIVDNAQGPATKRRRVAVYQPAYEPVDHVVSRSAVASAVFEDPQARQQYVSLGYAPSGLMSSPNEHSVRRRYMVPVKSSHPADHYPEKMSSASDYTTGFQPIPEASGSQRRYANFEGNLSSRGHNLMHHFEYSPRHRSPEPHALSGPFYATPANEKPGNATPFHHPASRIEATYDGNRIYQGGAEQMPQVSNPQPILRRNQLYQHNTGAPRILKRSIYADDFIRPVDLNDDVRVANHPRRAHFQTSQPPESGSRMTSALYQYPSERESGDVSMDMLPGSHTGQFVSRARINHVADDHVLMNDETSYYNRSDVHNSTAAVGQRDRRGEPQLQPLRYDPTRGITEWGFLPSPRKFPIYHFEFLLTRPL</sequence>
<keyword evidence="4" id="KW-1185">Reference proteome</keyword>
<dbReference type="GeneID" id="4701186"/>
<evidence type="ECO:0000313" key="4">
    <source>
        <dbReference type="Proteomes" id="UP000006701"/>
    </source>
</evidence>